<keyword evidence="1" id="KW-1133">Transmembrane helix</keyword>
<proteinExistence type="predicted"/>
<evidence type="ECO:0000313" key="2">
    <source>
        <dbReference type="EMBL" id="PKB94585.1"/>
    </source>
</evidence>
<reference evidence="2 3" key="2">
    <citation type="submission" date="2017-09" db="EMBL/GenBank/DDBJ databases">
        <title>Extensive intraspecific genome diversity in a model arbuscular mycorrhizal fungus.</title>
        <authorList>
            <person name="Chen E.C."/>
            <person name="Morin E."/>
            <person name="Beaudet D."/>
            <person name="Noel J."/>
            <person name="Ndikumana S."/>
            <person name="Charron P."/>
            <person name="St-Onge C."/>
            <person name="Giorgi J."/>
            <person name="Grigoriev I.V."/>
            <person name="Roux C."/>
            <person name="Martin F.M."/>
            <person name="Corradi N."/>
        </authorList>
    </citation>
    <scope>NUCLEOTIDE SEQUENCE [LARGE SCALE GENOMIC DNA]</scope>
    <source>
        <strain evidence="2 3">A5</strain>
    </source>
</reference>
<gene>
    <name evidence="2" type="ORF">RhiirA5_438451</name>
</gene>
<reference evidence="2 3" key="1">
    <citation type="submission" date="2016-04" db="EMBL/GenBank/DDBJ databases">
        <title>Genome analyses suggest a sexual origin of heterokaryosis in a supposedly ancient asexual fungus.</title>
        <authorList>
            <person name="Ropars J."/>
            <person name="Sedzielewska K."/>
            <person name="Noel J."/>
            <person name="Charron P."/>
            <person name="Farinelli L."/>
            <person name="Marton T."/>
            <person name="Kruger M."/>
            <person name="Pelin A."/>
            <person name="Brachmann A."/>
            <person name="Corradi N."/>
        </authorList>
    </citation>
    <scope>NUCLEOTIDE SEQUENCE [LARGE SCALE GENOMIC DNA]</scope>
    <source>
        <strain evidence="2 3">A5</strain>
    </source>
</reference>
<accession>A0A2N0NJ52</accession>
<dbReference type="Proteomes" id="UP000232722">
    <property type="component" value="Unassembled WGS sequence"/>
</dbReference>
<name>A0A2N0NJ52_9GLOM</name>
<dbReference type="EMBL" id="LLXJ01005841">
    <property type="protein sequence ID" value="PKB94585.1"/>
    <property type="molecule type" value="Genomic_DNA"/>
</dbReference>
<sequence length="93" mass="10530">MSICFDYWKLIGPGKKTPLFAKTQKNDFLNPANGSLERGCWVYSLSISFYVFLGRLFVLVLVSSALCCEYLVFSKFIWVILGSIVSPKYSSIL</sequence>
<evidence type="ECO:0000256" key="1">
    <source>
        <dbReference type="SAM" id="Phobius"/>
    </source>
</evidence>
<dbReference type="AlphaFoldDB" id="A0A2N0NJ52"/>
<keyword evidence="1" id="KW-0812">Transmembrane</keyword>
<comment type="caution">
    <text evidence="2">The sequence shown here is derived from an EMBL/GenBank/DDBJ whole genome shotgun (WGS) entry which is preliminary data.</text>
</comment>
<keyword evidence="1" id="KW-0472">Membrane</keyword>
<organism evidence="2 3">
    <name type="scientific">Rhizophagus irregularis</name>
    <dbReference type="NCBI Taxonomy" id="588596"/>
    <lineage>
        <taxon>Eukaryota</taxon>
        <taxon>Fungi</taxon>
        <taxon>Fungi incertae sedis</taxon>
        <taxon>Mucoromycota</taxon>
        <taxon>Glomeromycotina</taxon>
        <taxon>Glomeromycetes</taxon>
        <taxon>Glomerales</taxon>
        <taxon>Glomeraceae</taxon>
        <taxon>Rhizophagus</taxon>
    </lineage>
</organism>
<protein>
    <submittedName>
        <fullName evidence="2">Uncharacterized protein</fullName>
    </submittedName>
</protein>
<feature type="transmembrane region" description="Helical" evidence="1">
    <location>
        <begin position="47"/>
        <end position="73"/>
    </location>
</feature>
<evidence type="ECO:0000313" key="3">
    <source>
        <dbReference type="Proteomes" id="UP000232722"/>
    </source>
</evidence>